<feature type="compositionally biased region" description="Polar residues" evidence="1">
    <location>
        <begin position="785"/>
        <end position="806"/>
    </location>
</feature>
<reference evidence="2 3" key="1">
    <citation type="journal article" date="2019" name="Nat. Ecol. Evol.">
        <title>Megaphylogeny resolves global patterns of mushroom evolution.</title>
        <authorList>
            <person name="Varga T."/>
            <person name="Krizsan K."/>
            <person name="Foldi C."/>
            <person name="Dima B."/>
            <person name="Sanchez-Garcia M."/>
            <person name="Sanchez-Ramirez S."/>
            <person name="Szollosi G.J."/>
            <person name="Szarkandi J.G."/>
            <person name="Papp V."/>
            <person name="Albert L."/>
            <person name="Andreopoulos W."/>
            <person name="Angelini C."/>
            <person name="Antonin V."/>
            <person name="Barry K.W."/>
            <person name="Bougher N.L."/>
            <person name="Buchanan P."/>
            <person name="Buyck B."/>
            <person name="Bense V."/>
            <person name="Catcheside P."/>
            <person name="Chovatia M."/>
            <person name="Cooper J."/>
            <person name="Damon W."/>
            <person name="Desjardin D."/>
            <person name="Finy P."/>
            <person name="Geml J."/>
            <person name="Haridas S."/>
            <person name="Hughes K."/>
            <person name="Justo A."/>
            <person name="Karasinski D."/>
            <person name="Kautmanova I."/>
            <person name="Kiss B."/>
            <person name="Kocsube S."/>
            <person name="Kotiranta H."/>
            <person name="LaButti K.M."/>
            <person name="Lechner B.E."/>
            <person name="Liimatainen K."/>
            <person name="Lipzen A."/>
            <person name="Lukacs Z."/>
            <person name="Mihaltcheva S."/>
            <person name="Morgado L.N."/>
            <person name="Niskanen T."/>
            <person name="Noordeloos M.E."/>
            <person name="Ohm R.A."/>
            <person name="Ortiz-Santana B."/>
            <person name="Ovrebo C."/>
            <person name="Racz N."/>
            <person name="Riley R."/>
            <person name="Savchenko A."/>
            <person name="Shiryaev A."/>
            <person name="Soop K."/>
            <person name="Spirin V."/>
            <person name="Szebenyi C."/>
            <person name="Tomsovsky M."/>
            <person name="Tulloss R.E."/>
            <person name="Uehling J."/>
            <person name="Grigoriev I.V."/>
            <person name="Vagvolgyi C."/>
            <person name="Papp T."/>
            <person name="Martin F.M."/>
            <person name="Miettinen O."/>
            <person name="Hibbett D.S."/>
            <person name="Nagy L.G."/>
        </authorList>
    </citation>
    <scope>NUCLEOTIDE SEQUENCE [LARGE SCALE GENOMIC DNA]</scope>
    <source>
        <strain evidence="2 3">HHB13444</strain>
    </source>
</reference>
<proteinExistence type="predicted"/>
<gene>
    <name evidence="2" type="ORF">K466DRAFT_572850</name>
</gene>
<feature type="compositionally biased region" description="Basic and acidic residues" evidence="1">
    <location>
        <begin position="363"/>
        <end position="385"/>
    </location>
</feature>
<feature type="region of interest" description="Disordered" evidence="1">
    <location>
        <begin position="906"/>
        <end position="968"/>
    </location>
</feature>
<accession>A0A5C3PTB3</accession>
<dbReference type="Proteomes" id="UP000308197">
    <property type="component" value="Unassembled WGS sequence"/>
</dbReference>
<dbReference type="EMBL" id="ML210991">
    <property type="protein sequence ID" value="TFK92866.1"/>
    <property type="molecule type" value="Genomic_DNA"/>
</dbReference>
<evidence type="ECO:0000313" key="3">
    <source>
        <dbReference type="Proteomes" id="UP000308197"/>
    </source>
</evidence>
<sequence length="1014" mass="110623">MATSLDSRPLTPDSQLASSLYRATTTIDELTDALTTASRLSSPEPDNVCTCCCGKEECENSKAWAALKAKLESRLVLSAEVGRALLERHEALVRRQGPQVRLTVSASRYGDDIAITDSSVDVRVAELVKQNAVMEKRLAQALMHTEMSETSKKALLHELEEARTEVARLRSQNARAVGLENRLAMALQEKDDLKQELDSATQRARMTESRVISYREKCTKLQAQVNRLREDLESQRTHRHELSEEILSDARQRLEQLQHHQLGHAADIHDAEVTKVLESLVADNEALKRDNAEYQNLLAAEREELHTLQEELEERRASDTPFRRGHRFTHSGTSNTYHDTSAPLSPTFQIGTAPTGSVLRSRLQSEKAAAKRRSLSAERSRERMSRQPFEPLTPETDRRPISPADSHIPAGSKWTSFAPSRTAYAPSHLSAEVDDAESNLMSLERPRAQKALFLLTRDRGVQTDISWHPGAGIIAPSPIPRPLGDHLSSLDGQSESSSLTDGIHSTAIGTLVERTAHLLNRLTQADALTLTNRLKRQHLLGADVSHLSRTTVNAILNDANALRSHFRPFLEDDKTVTTCTRRDLRAFLKLIKDLFTELGQMRVTLNDVILDPTVAGKVSEMAMNPSKAHATEGAARDSASGPTGSSWIAPISKLLGLPQNGGNNSTESAASRALSPPARNIGRGRPPRIAPKLQPALSASAMTVNVEFSGTAVGRAVTSTHSAHPGRASDFTISLNTPSTARRADAPAIAQPAPRQEFSKNVMDIFAGAPKPTEGDPWIVVGRPPSSNGLSRRTSLAGTHKTSATATIGRASLRHSTPGKRLSRIVDAVIDSPQLGNGEGADPGSDQSDGPPPALNRALRRGLSDSSIRTTFTQHGDEPHPEPDTLQPADRESVLQALSRRMQSFRFTSATPAPAQVNTTVAGASSLRPRTPSRRPKPKSNDNPDSDTPKQSPPRPIPRAQEQHRSSLFGLSSWAAAALEGADEAHDAVSAPYYAGSPRDEEFIHRDWPRKRDL</sequence>
<evidence type="ECO:0000313" key="2">
    <source>
        <dbReference type="EMBL" id="TFK92866.1"/>
    </source>
</evidence>
<feature type="region of interest" description="Disordered" evidence="1">
    <location>
        <begin position="313"/>
        <end position="417"/>
    </location>
</feature>
<feature type="compositionally biased region" description="Polar residues" evidence="1">
    <location>
        <begin position="330"/>
        <end position="355"/>
    </location>
</feature>
<feature type="region of interest" description="Disordered" evidence="1">
    <location>
        <begin position="658"/>
        <end position="691"/>
    </location>
</feature>
<feature type="compositionally biased region" description="Polar residues" evidence="1">
    <location>
        <begin position="906"/>
        <end position="923"/>
    </location>
</feature>
<dbReference type="AlphaFoldDB" id="A0A5C3PTB3"/>
<feature type="region of interest" description="Disordered" evidence="1">
    <location>
        <begin position="990"/>
        <end position="1014"/>
    </location>
</feature>
<name>A0A5C3PTB3_9APHY</name>
<keyword evidence="3" id="KW-1185">Reference proteome</keyword>
<protein>
    <submittedName>
        <fullName evidence="2">Uncharacterized protein</fullName>
    </submittedName>
</protein>
<feature type="compositionally biased region" description="Low complexity" evidence="1">
    <location>
        <begin position="668"/>
        <end position="679"/>
    </location>
</feature>
<feature type="compositionally biased region" description="Low complexity" evidence="1">
    <location>
        <begin position="840"/>
        <end position="849"/>
    </location>
</feature>
<feature type="region of interest" description="Disordered" evidence="1">
    <location>
        <begin position="769"/>
        <end position="858"/>
    </location>
</feature>
<feature type="region of interest" description="Disordered" evidence="1">
    <location>
        <begin position="625"/>
        <end position="644"/>
    </location>
</feature>
<evidence type="ECO:0000256" key="1">
    <source>
        <dbReference type="SAM" id="MobiDB-lite"/>
    </source>
</evidence>
<feature type="compositionally biased region" description="Basic and acidic residues" evidence="1">
    <location>
        <begin position="998"/>
        <end position="1014"/>
    </location>
</feature>
<feature type="compositionally biased region" description="Basic and acidic residues" evidence="1">
    <location>
        <begin position="313"/>
        <end position="322"/>
    </location>
</feature>
<dbReference type="InParanoid" id="A0A5C3PTB3"/>
<organism evidence="2 3">
    <name type="scientific">Polyporus arcularius HHB13444</name>
    <dbReference type="NCBI Taxonomy" id="1314778"/>
    <lineage>
        <taxon>Eukaryota</taxon>
        <taxon>Fungi</taxon>
        <taxon>Dikarya</taxon>
        <taxon>Basidiomycota</taxon>
        <taxon>Agaricomycotina</taxon>
        <taxon>Agaricomycetes</taxon>
        <taxon>Polyporales</taxon>
        <taxon>Polyporaceae</taxon>
        <taxon>Polyporus</taxon>
    </lineage>
</organism>